<proteinExistence type="predicted"/>
<organism evidence="1 2">
    <name type="scientific">Symbiodinium natans</name>
    <dbReference type="NCBI Taxonomy" id="878477"/>
    <lineage>
        <taxon>Eukaryota</taxon>
        <taxon>Sar</taxon>
        <taxon>Alveolata</taxon>
        <taxon>Dinophyceae</taxon>
        <taxon>Suessiales</taxon>
        <taxon>Symbiodiniaceae</taxon>
        <taxon>Symbiodinium</taxon>
    </lineage>
</organism>
<gene>
    <name evidence="1" type="ORF">SNAT2548_LOCUS25846</name>
</gene>
<accession>A0A812S4T9</accession>
<evidence type="ECO:0000313" key="2">
    <source>
        <dbReference type="Proteomes" id="UP000604046"/>
    </source>
</evidence>
<protein>
    <submittedName>
        <fullName evidence="1">Uncharacterized protein</fullName>
    </submittedName>
</protein>
<dbReference type="AlphaFoldDB" id="A0A812S4T9"/>
<comment type="caution">
    <text evidence="1">The sequence shown here is derived from an EMBL/GenBank/DDBJ whole genome shotgun (WGS) entry which is preliminary data.</text>
</comment>
<dbReference type="EMBL" id="CAJNDS010002411">
    <property type="protein sequence ID" value="CAE7463610.1"/>
    <property type="molecule type" value="Genomic_DNA"/>
</dbReference>
<name>A0A812S4T9_9DINO</name>
<dbReference type="Proteomes" id="UP000604046">
    <property type="component" value="Unassembled WGS sequence"/>
</dbReference>
<reference evidence="1" key="1">
    <citation type="submission" date="2021-02" db="EMBL/GenBank/DDBJ databases">
        <authorList>
            <person name="Dougan E. K."/>
            <person name="Rhodes N."/>
            <person name="Thang M."/>
            <person name="Chan C."/>
        </authorList>
    </citation>
    <scope>NUCLEOTIDE SEQUENCE</scope>
</reference>
<sequence>MTELVGTNSKVNGISFLALTQAAEVVTLVEAGGPIYQLNVLSDTSPRAKWDINRPPVRTFGGNSCLDFTQFCEVASVTPLLTGFVVVDRHRLQELGPKPVQRPRVLAGLSLICCRIEWWAA</sequence>
<keyword evidence="2" id="KW-1185">Reference proteome</keyword>
<evidence type="ECO:0000313" key="1">
    <source>
        <dbReference type="EMBL" id="CAE7463610.1"/>
    </source>
</evidence>